<evidence type="ECO:0000313" key="1">
    <source>
        <dbReference type="EMBL" id="TFK53787.1"/>
    </source>
</evidence>
<reference evidence="1 2" key="1">
    <citation type="journal article" date="2019" name="Nat. Ecol. Evol.">
        <title>Megaphylogeny resolves global patterns of mushroom evolution.</title>
        <authorList>
            <person name="Varga T."/>
            <person name="Krizsan K."/>
            <person name="Foldi C."/>
            <person name="Dima B."/>
            <person name="Sanchez-Garcia M."/>
            <person name="Sanchez-Ramirez S."/>
            <person name="Szollosi G.J."/>
            <person name="Szarkandi J.G."/>
            <person name="Papp V."/>
            <person name="Albert L."/>
            <person name="Andreopoulos W."/>
            <person name="Angelini C."/>
            <person name="Antonin V."/>
            <person name="Barry K.W."/>
            <person name="Bougher N.L."/>
            <person name="Buchanan P."/>
            <person name="Buyck B."/>
            <person name="Bense V."/>
            <person name="Catcheside P."/>
            <person name="Chovatia M."/>
            <person name="Cooper J."/>
            <person name="Damon W."/>
            <person name="Desjardin D."/>
            <person name="Finy P."/>
            <person name="Geml J."/>
            <person name="Haridas S."/>
            <person name="Hughes K."/>
            <person name="Justo A."/>
            <person name="Karasinski D."/>
            <person name="Kautmanova I."/>
            <person name="Kiss B."/>
            <person name="Kocsube S."/>
            <person name="Kotiranta H."/>
            <person name="LaButti K.M."/>
            <person name="Lechner B.E."/>
            <person name="Liimatainen K."/>
            <person name="Lipzen A."/>
            <person name="Lukacs Z."/>
            <person name="Mihaltcheva S."/>
            <person name="Morgado L.N."/>
            <person name="Niskanen T."/>
            <person name="Noordeloos M.E."/>
            <person name="Ohm R.A."/>
            <person name="Ortiz-Santana B."/>
            <person name="Ovrebo C."/>
            <person name="Racz N."/>
            <person name="Riley R."/>
            <person name="Savchenko A."/>
            <person name="Shiryaev A."/>
            <person name="Soop K."/>
            <person name="Spirin V."/>
            <person name="Szebenyi C."/>
            <person name="Tomsovsky M."/>
            <person name="Tulloss R.E."/>
            <person name="Uehling J."/>
            <person name="Grigoriev I.V."/>
            <person name="Vagvolgyi C."/>
            <person name="Papp T."/>
            <person name="Martin F.M."/>
            <person name="Miettinen O."/>
            <person name="Hibbett D.S."/>
            <person name="Nagy L.G."/>
        </authorList>
    </citation>
    <scope>NUCLEOTIDE SEQUENCE [LARGE SCALE GENOMIC DNA]</scope>
    <source>
        <strain evidence="1 2">OMC1185</strain>
    </source>
</reference>
<evidence type="ECO:0000313" key="2">
    <source>
        <dbReference type="Proteomes" id="UP000305948"/>
    </source>
</evidence>
<dbReference type="EMBL" id="ML213507">
    <property type="protein sequence ID" value="TFK53787.1"/>
    <property type="molecule type" value="Genomic_DNA"/>
</dbReference>
<gene>
    <name evidence="1" type="ORF">OE88DRAFT_1625834</name>
</gene>
<name>A0A5C3NAA1_9AGAM</name>
<dbReference type="OrthoDB" id="3189091at2759"/>
<dbReference type="STRING" id="5364.A0A5C3NAA1"/>
<dbReference type="AlphaFoldDB" id="A0A5C3NAA1"/>
<organism evidence="1 2">
    <name type="scientific">Heliocybe sulcata</name>
    <dbReference type="NCBI Taxonomy" id="5364"/>
    <lineage>
        <taxon>Eukaryota</taxon>
        <taxon>Fungi</taxon>
        <taxon>Dikarya</taxon>
        <taxon>Basidiomycota</taxon>
        <taxon>Agaricomycotina</taxon>
        <taxon>Agaricomycetes</taxon>
        <taxon>Gloeophyllales</taxon>
        <taxon>Gloeophyllaceae</taxon>
        <taxon>Heliocybe</taxon>
    </lineage>
</organism>
<dbReference type="Proteomes" id="UP000305948">
    <property type="component" value="Unassembled WGS sequence"/>
</dbReference>
<proteinExistence type="predicted"/>
<accession>A0A5C3NAA1</accession>
<keyword evidence="2" id="KW-1185">Reference proteome</keyword>
<protein>
    <submittedName>
        <fullName evidence="1">Uncharacterized protein</fullName>
    </submittedName>
</protein>
<sequence>MVDVTTLPSRRDKNAPVFDPENPRSLLRYLEDLEDLFRSHTALITNDTEKKRTAVKYVPMHEEEMWKGLPEYEANDKSYDDFVEALKSLYPAVRDDQRYSVGDMDRLVGERVRIGIHNLADLSAFYREFLLITRFLRHRDLISEREQNRAFQRAFSQDLWTKVFTRLQIKNPDQPADMPYGVNSVFEAASFLLAGTPATTITEERQQDQPKVKVEDYTTLVDVITKAVSASLGPTRS</sequence>